<evidence type="ECO:0000256" key="1">
    <source>
        <dbReference type="SAM" id="SignalP"/>
    </source>
</evidence>
<feature type="chain" id="PRO_5028997051" evidence="1">
    <location>
        <begin position="30"/>
        <end position="193"/>
    </location>
</feature>
<dbReference type="EMBL" id="CADIKM010000003">
    <property type="protein sequence ID" value="CAB3779470.1"/>
    <property type="molecule type" value="Genomic_DNA"/>
</dbReference>
<name>A0A6S7AYD4_9BURK</name>
<dbReference type="SUPFAM" id="SSF101874">
    <property type="entry name" value="YceI-like"/>
    <property type="match status" value="1"/>
</dbReference>
<keyword evidence="4" id="KW-1185">Reference proteome</keyword>
<evidence type="ECO:0000259" key="2">
    <source>
        <dbReference type="SMART" id="SM00867"/>
    </source>
</evidence>
<dbReference type="PANTHER" id="PTHR34406:SF1">
    <property type="entry name" value="PROTEIN YCEI"/>
    <property type="match status" value="1"/>
</dbReference>
<proteinExistence type="predicted"/>
<evidence type="ECO:0000313" key="4">
    <source>
        <dbReference type="Proteomes" id="UP000494115"/>
    </source>
</evidence>
<dbReference type="PANTHER" id="PTHR34406">
    <property type="entry name" value="PROTEIN YCEI"/>
    <property type="match status" value="1"/>
</dbReference>
<evidence type="ECO:0000313" key="3">
    <source>
        <dbReference type="EMBL" id="CAB3779470.1"/>
    </source>
</evidence>
<dbReference type="RefSeq" id="WP_175103382.1">
    <property type="nucleotide sequence ID" value="NZ_CADIKM010000003.1"/>
</dbReference>
<accession>A0A6S7AYD4</accession>
<dbReference type="Pfam" id="PF04264">
    <property type="entry name" value="YceI"/>
    <property type="match status" value="1"/>
</dbReference>
<reference evidence="3 4" key="1">
    <citation type="submission" date="2020-04" db="EMBL/GenBank/DDBJ databases">
        <authorList>
            <person name="De Canck E."/>
        </authorList>
    </citation>
    <scope>NUCLEOTIDE SEQUENCE [LARGE SCALE GENOMIC DNA]</scope>
    <source>
        <strain evidence="3 4">LMG 28138</strain>
    </source>
</reference>
<dbReference type="SMART" id="SM00867">
    <property type="entry name" value="YceI"/>
    <property type="match status" value="1"/>
</dbReference>
<dbReference type="InterPro" id="IPR007372">
    <property type="entry name" value="Lipid/polyisoprenoid-bd_YceI"/>
</dbReference>
<gene>
    <name evidence="3" type="primary">yceI_3</name>
    <name evidence="3" type="ORF">LMG28138_00823</name>
</gene>
<dbReference type="AlphaFoldDB" id="A0A6S7AYD4"/>
<protein>
    <submittedName>
        <fullName evidence="3">Protein YceI</fullName>
    </submittedName>
</protein>
<feature type="domain" description="Lipid/polyisoprenoid-binding YceI-like" evidence="2">
    <location>
        <begin position="31"/>
        <end position="191"/>
    </location>
</feature>
<feature type="signal peptide" evidence="1">
    <location>
        <begin position="1"/>
        <end position="29"/>
    </location>
</feature>
<dbReference type="Gene3D" id="2.40.128.110">
    <property type="entry name" value="Lipid/polyisoprenoid-binding, YceI-like"/>
    <property type="match status" value="1"/>
</dbReference>
<keyword evidence="1" id="KW-0732">Signal</keyword>
<dbReference type="InterPro" id="IPR036761">
    <property type="entry name" value="TTHA0802/YceI-like_sf"/>
</dbReference>
<dbReference type="Proteomes" id="UP000494115">
    <property type="component" value="Unassembled WGS sequence"/>
</dbReference>
<organism evidence="3 4">
    <name type="scientific">Pararobbsia alpina</name>
    <dbReference type="NCBI Taxonomy" id="621374"/>
    <lineage>
        <taxon>Bacteria</taxon>
        <taxon>Pseudomonadati</taxon>
        <taxon>Pseudomonadota</taxon>
        <taxon>Betaproteobacteria</taxon>
        <taxon>Burkholderiales</taxon>
        <taxon>Burkholderiaceae</taxon>
        <taxon>Pararobbsia</taxon>
    </lineage>
</organism>
<sequence>MFSKQPIRSLALSLGLVLGSAAFATGAQAVQAGIDSAKSSVTATFKQMNVPVDGKFGKMTGSIAFDPANLPAAKAQLDVDVASFDLGSPEYNDQVAGKDWFDAKEFPRATFVSNSIKPGANGGYTASGTLTIRGKSANVVIPVQYKKDGASQVFDGVLPIKRLQYGIGQGEWSDTSLVADDIQLKFHIVTGGQ</sequence>